<keyword evidence="3" id="KW-0904">Protein phosphatase</keyword>
<evidence type="ECO:0000256" key="2">
    <source>
        <dbReference type="ARBA" id="ARBA00022801"/>
    </source>
</evidence>
<dbReference type="InterPro" id="IPR050438">
    <property type="entry name" value="LMW_PTPase"/>
</dbReference>
<sequence>MVKILTVCTGNICRSPYAERYLQDGLDAVAPGRFEVRSAGTQALVGHPMDRRSAELLAEVGGSAEGFASRQLDERLLAGADFALALTTVHRDAIVARSPRMLKRAFTVREFARVLRAVAASDAGSLPRGSAPDDVEARWKALPKLASLRRHAARAAEPGGDDVVDPYRESSAVYARMVDEMLPALRDIVAFERAAARG</sequence>
<evidence type="ECO:0000313" key="6">
    <source>
        <dbReference type="Proteomes" id="UP001575652"/>
    </source>
</evidence>
<reference evidence="5 6" key="1">
    <citation type="submission" date="2024-09" db="EMBL/GenBank/DDBJ databases">
        <authorList>
            <person name="Salinas-Garcia M.A."/>
            <person name="Prieme A."/>
        </authorList>
    </citation>
    <scope>NUCLEOTIDE SEQUENCE [LARGE SCALE GENOMIC DNA]</scope>
    <source>
        <strain evidence="5 6">DSM 21081</strain>
    </source>
</reference>
<dbReference type="SMART" id="SM00226">
    <property type="entry name" value="LMWPc"/>
    <property type="match status" value="1"/>
</dbReference>
<keyword evidence="6" id="KW-1185">Reference proteome</keyword>
<dbReference type="Proteomes" id="UP001575652">
    <property type="component" value="Unassembled WGS sequence"/>
</dbReference>
<dbReference type="PRINTS" id="PR00719">
    <property type="entry name" value="LMWPTPASE"/>
</dbReference>
<comment type="caution">
    <text evidence="5">The sequence shown here is derived from an EMBL/GenBank/DDBJ whole genome shotgun (WGS) entry which is preliminary data.</text>
</comment>
<dbReference type="EMBL" id="JBHDLJ010000009">
    <property type="protein sequence ID" value="MFB0835244.1"/>
    <property type="molecule type" value="Genomic_DNA"/>
</dbReference>
<feature type="domain" description="Phosphotyrosine protein phosphatase I" evidence="4">
    <location>
        <begin position="2"/>
        <end position="191"/>
    </location>
</feature>
<dbReference type="PANTHER" id="PTHR11717:SF31">
    <property type="entry name" value="LOW MOLECULAR WEIGHT PROTEIN-TYROSINE-PHOSPHATASE ETP-RELATED"/>
    <property type="match status" value="1"/>
</dbReference>
<keyword evidence="2" id="KW-0378">Hydrolase</keyword>
<dbReference type="InterPro" id="IPR023485">
    <property type="entry name" value="Ptyr_pPase"/>
</dbReference>
<name>A0ABV4UNL5_9MICC</name>
<evidence type="ECO:0000259" key="4">
    <source>
        <dbReference type="SMART" id="SM00226"/>
    </source>
</evidence>
<dbReference type="InterPro" id="IPR017867">
    <property type="entry name" value="Tyr_phospatase_low_mol_wt"/>
</dbReference>
<dbReference type="RefSeq" id="WP_373972421.1">
    <property type="nucleotide sequence ID" value="NZ_JBHDLJ010000009.1"/>
</dbReference>
<dbReference type="PANTHER" id="PTHR11717">
    <property type="entry name" value="LOW MOLECULAR WEIGHT PROTEIN TYROSINE PHOSPHATASE"/>
    <property type="match status" value="1"/>
</dbReference>
<dbReference type="Gene3D" id="3.40.50.2300">
    <property type="match status" value="1"/>
</dbReference>
<evidence type="ECO:0000256" key="1">
    <source>
        <dbReference type="ARBA" id="ARBA00011063"/>
    </source>
</evidence>
<organism evidence="5 6">
    <name type="scientific">Arthrobacter halodurans</name>
    <dbReference type="NCBI Taxonomy" id="516699"/>
    <lineage>
        <taxon>Bacteria</taxon>
        <taxon>Bacillati</taxon>
        <taxon>Actinomycetota</taxon>
        <taxon>Actinomycetes</taxon>
        <taxon>Micrococcales</taxon>
        <taxon>Micrococcaceae</taxon>
        <taxon>Arthrobacter</taxon>
    </lineage>
</organism>
<dbReference type="SUPFAM" id="SSF52788">
    <property type="entry name" value="Phosphotyrosine protein phosphatases I"/>
    <property type="match status" value="1"/>
</dbReference>
<protein>
    <submittedName>
        <fullName evidence="5">Low molecular weight phosphatase family protein</fullName>
    </submittedName>
</protein>
<evidence type="ECO:0000256" key="3">
    <source>
        <dbReference type="ARBA" id="ARBA00022912"/>
    </source>
</evidence>
<comment type="similarity">
    <text evidence="1">Belongs to the low molecular weight phosphotyrosine protein phosphatase family.</text>
</comment>
<gene>
    <name evidence="5" type="ORF">ACETWP_11660</name>
</gene>
<dbReference type="Pfam" id="PF01451">
    <property type="entry name" value="LMWPc"/>
    <property type="match status" value="1"/>
</dbReference>
<dbReference type="InterPro" id="IPR036196">
    <property type="entry name" value="Ptyr_pPase_sf"/>
</dbReference>
<evidence type="ECO:0000313" key="5">
    <source>
        <dbReference type="EMBL" id="MFB0835244.1"/>
    </source>
</evidence>
<accession>A0ABV4UNL5</accession>
<proteinExistence type="inferred from homology"/>